<reference evidence="1 2" key="1">
    <citation type="submission" date="2022-10" db="EMBL/GenBank/DDBJ databases">
        <title>Roseococcus glaciei nov., sp. nov., isolated from glacier.</title>
        <authorList>
            <person name="Liu Q."/>
            <person name="Xin Y.-H."/>
        </authorList>
    </citation>
    <scope>NUCLEOTIDE SEQUENCE [LARGE SCALE GENOMIC DNA]</scope>
    <source>
        <strain evidence="1 2">MDT2-1-1</strain>
    </source>
</reference>
<name>A0ABT3NS87_9PROT</name>
<organism evidence="1 2">
    <name type="scientific">Sabulicella glaciei</name>
    <dbReference type="NCBI Taxonomy" id="2984948"/>
    <lineage>
        <taxon>Bacteria</taxon>
        <taxon>Pseudomonadati</taxon>
        <taxon>Pseudomonadota</taxon>
        <taxon>Alphaproteobacteria</taxon>
        <taxon>Acetobacterales</taxon>
        <taxon>Acetobacteraceae</taxon>
        <taxon>Sabulicella</taxon>
    </lineage>
</organism>
<dbReference type="RefSeq" id="WP_301588828.1">
    <property type="nucleotide sequence ID" value="NZ_JAPFQI010000001.1"/>
</dbReference>
<comment type="caution">
    <text evidence="1">The sequence shown here is derived from an EMBL/GenBank/DDBJ whole genome shotgun (WGS) entry which is preliminary data.</text>
</comment>
<evidence type="ECO:0000313" key="2">
    <source>
        <dbReference type="Proteomes" id="UP001526430"/>
    </source>
</evidence>
<dbReference type="EMBL" id="JAPFQI010000001">
    <property type="protein sequence ID" value="MCW8085017.1"/>
    <property type="molecule type" value="Genomic_DNA"/>
</dbReference>
<keyword evidence="2" id="KW-1185">Reference proteome</keyword>
<protein>
    <submittedName>
        <fullName evidence="1">Uncharacterized protein</fullName>
    </submittedName>
</protein>
<proteinExistence type="predicted"/>
<evidence type="ECO:0000313" key="1">
    <source>
        <dbReference type="EMBL" id="MCW8085017.1"/>
    </source>
</evidence>
<sequence length="95" mass="10203">MLQQACNQDLKLKAARQDLACTLARGDAKQLATADLELQNAGGKLCDLEQDLAQAEVSGVVLMPPERRKAEAAGRIRSRPPPTFRAARLCSPCAT</sequence>
<dbReference type="Proteomes" id="UP001526430">
    <property type="component" value="Unassembled WGS sequence"/>
</dbReference>
<gene>
    <name evidence="1" type="ORF">OF850_05210</name>
</gene>
<accession>A0ABT3NS87</accession>